<comment type="caution">
    <text evidence="9">The sequence shown here is derived from an EMBL/GenBank/DDBJ whole genome shotgun (WGS) entry which is preliminary data.</text>
</comment>
<gene>
    <name evidence="9" type="ORF">TCAL_00034</name>
</gene>
<evidence type="ECO:0000259" key="8">
    <source>
        <dbReference type="PROSITE" id="PS50275"/>
    </source>
</evidence>
<dbReference type="GO" id="GO:0004438">
    <property type="term" value="F:phosphatidylinositol-3-phosphate phosphatase activity"/>
    <property type="evidence" value="ECO:0007669"/>
    <property type="project" value="UniProtKB-EC"/>
</dbReference>
<organism evidence="9 10">
    <name type="scientific">Tigriopus californicus</name>
    <name type="common">Marine copepod</name>
    <dbReference type="NCBI Taxonomy" id="6832"/>
    <lineage>
        <taxon>Eukaryota</taxon>
        <taxon>Metazoa</taxon>
        <taxon>Ecdysozoa</taxon>
        <taxon>Arthropoda</taxon>
        <taxon>Crustacea</taxon>
        <taxon>Multicrustacea</taxon>
        <taxon>Hexanauplia</taxon>
        <taxon>Copepoda</taxon>
        <taxon>Harpacticoida</taxon>
        <taxon>Harpacticidae</taxon>
        <taxon>Tigriopus</taxon>
    </lineage>
</organism>
<dbReference type="EC" id="3.1.3.64" evidence="1"/>
<comment type="catalytic activity">
    <reaction evidence="3">
        <text>a 1,2-diacyl-sn-glycero-3-phospho-(1D-myo-inositol 4-phosphate) + H2O = a 1,2-diacyl-sn-glycero-3-phospho-(1D-myo-inositol) + phosphate</text>
        <dbReference type="Rhea" id="RHEA:55652"/>
        <dbReference type="ChEBI" id="CHEBI:15377"/>
        <dbReference type="ChEBI" id="CHEBI:43474"/>
        <dbReference type="ChEBI" id="CHEBI:57880"/>
        <dbReference type="ChEBI" id="CHEBI:58178"/>
    </reaction>
    <physiologicalReaction direction="left-to-right" evidence="3">
        <dbReference type="Rhea" id="RHEA:55653"/>
    </physiologicalReaction>
</comment>
<dbReference type="GO" id="GO:0005783">
    <property type="term" value="C:endoplasmic reticulum"/>
    <property type="evidence" value="ECO:0007669"/>
    <property type="project" value="TreeGrafter"/>
</dbReference>
<protein>
    <recommendedName>
        <fullName evidence="4">Phosphatidylinositol-3-phosphatase SAC1</fullName>
        <ecNumber evidence="1">3.1.3.64</ecNumber>
    </recommendedName>
    <alternativeName>
        <fullName evidence="6">Phosphatidylinositol-4-phosphate phosphatase</fullName>
    </alternativeName>
    <alternativeName>
        <fullName evidence="5">Suppressor of actin mutations 1-like protein</fullName>
    </alternativeName>
</protein>
<keyword evidence="7" id="KW-0812">Transmembrane</keyword>
<dbReference type="EMBL" id="VCGU01000004">
    <property type="protein sequence ID" value="TRY76986.1"/>
    <property type="molecule type" value="Genomic_DNA"/>
</dbReference>
<keyword evidence="7" id="KW-1133">Transmembrane helix</keyword>
<feature type="transmembrane region" description="Helical" evidence="7">
    <location>
        <begin position="537"/>
        <end position="556"/>
    </location>
</feature>
<dbReference type="GO" id="GO:0043812">
    <property type="term" value="F:phosphatidylinositol-4-phosphate phosphatase activity"/>
    <property type="evidence" value="ECO:0007669"/>
    <property type="project" value="TreeGrafter"/>
</dbReference>
<keyword evidence="10" id="KW-1185">Reference proteome</keyword>
<evidence type="ECO:0000256" key="5">
    <source>
        <dbReference type="ARBA" id="ARBA00041396"/>
    </source>
</evidence>
<dbReference type="Proteomes" id="UP000318571">
    <property type="component" value="Chromosome 5"/>
</dbReference>
<evidence type="ECO:0000313" key="10">
    <source>
        <dbReference type="Proteomes" id="UP000318571"/>
    </source>
</evidence>
<evidence type="ECO:0000256" key="4">
    <source>
        <dbReference type="ARBA" id="ARBA00040795"/>
    </source>
</evidence>
<name>A0A553PH45_TIGCA</name>
<dbReference type="OrthoDB" id="405996at2759"/>
<evidence type="ECO:0000256" key="6">
    <source>
        <dbReference type="ARBA" id="ARBA00041911"/>
    </source>
</evidence>
<comment type="catalytic activity">
    <reaction evidence="2">
        <text>a 1,2-diacyl-sn-glycero-3-phospho-(1D-myo-inositol-3-phosphate) + H2O = a 1,2-diacyl-sn-glycero-3-phospho-(1D-myo-inositol) + phosphate</text>
        <dbReference type="Rhea" id="RHEA:12316"/>
        <dbReference type="ChEBI" id="CHEBI:15377"/>
        <dbReference type="ChEBI" id="CHEBI:43474"/>
        <dbReference type="ChEBI" id="CHEBI:57880"/>
        <dbReference type="ChEBI" id="CHEBI:58088"/>
        <dbReference type="EC" id="3.1.3.64"/>
    </reaction>
    <physiologicalReaction direction="left-to-right" evidence="2">
        <dbReference type="Rhea" id="RHEA:12317"/>
    </physiologicalReaction>
</comment>
<evidence type="ECO:0000256" key="3">
    <source>
        <dbReference type="ARBA" id="ARBA00036807"/>
    </source>
</evidence>
<evidence type="ECO:0000256" key="7">
    <source>
        <dbReference type="SAM" id="Phobius"/>
    </source>
</evidence>
<dbReference type="OMA" id="TNRPRFY"/>
<dbReference type="Pfam" id="PF02383">
    <property type="entry name" value="Syja_N"/>
    <property type="match status" value="1"/>
</dbReference>
<dbReference type="InterPro" id="IPR002013">
    <property type="entry name" value="SAC_dom"/>
</dbReference>
<keyword evidence="7" id="KW-0472">Membrane</keyword>
<dbReference type="GO" id="GO:0046856">
    <property type="term" value="P:phosphatidylinositol dephosphorylation"/>
    <property type="evidence" value="ECO:0007669"/>
    <property type="project" value="TreeGrafter"/>
</dbReference>
<evidence type="ECO:0000256" key="1">
    <source>
        <dbReference type="ARBA" id="ARBA00013038"/>
    </source>
</evidence>
<dbReference type="PANTHER" id="PTHR45662:SF2">
    <property type="entry name" value="PHOSPHATIDYLINOSITOL-3-PHOSPHATASE SAC1"/>
    <property type="match status" value="1"/>
</dbReference>
<accession>A0A553PH45</accession>
<evidence type="ECO:0000313" key="9">
    <source>
        <dbReference type="EMBL" id="TRY76986.1"/>
    </source>
</evidence>
<reference evidence="9 10" key="1">
    <citation type="journal article" date="2018" name="Nat. Ecol. Evol.">
        <title>Genomic signatures of mitonuclear coevolution across populations of Tigriopus californicus.</title>
        <authorList>
            <person name="Barreto F.S."/>
            <person name="Watson E.T."/>
            <person name="Lima T.G."/>
            <person name="Willett C.S."/>
            <person name="Edmands S."/>
            <person name="Li W."/>
            <person name="Burton R.S."/>
        </authorList>
    </citation>
    <scope>NUCLEOTIDE SEQUENCE [LARGE SCALE GENOMIC DNA]</scope>
    <source>
        <strain evidence="9 10">San Diego</strain>
    </source>
</reference>
<evidence type="ECO:0000256" key="2">
    <source>
        <dbReference type="ARBA" id="ARBA00036631"/>
    </source>
</evidence>
<feature type="transmembrane region" description="Helical" evidence="7">
    <location>
        <begin position="563"/>
        <end position="582"/>
    </location>
</feature>
<sequence length="596" mass="67993">MGSSSSPLYDKFHLYSTPQFLFIVPECPSSSSSSQETQIVVIDRWSGRIKLAAKAEHFPLAANVAFRKIPIFGVLGWIPAQNQPQLVVITKRVRVGEWPDRHVVYRLEGAEIIHVCQTPITPDTRRMVEAVSGVLTTPYFYFCYTQDLTATRQRLFLASNESQSPQSWLDRADERFVWNRSLLGPLLKSAAGPDIQPFLTPMIHGAVFIFKCGIQGQDVDWILVSRRSNRRVGTRFFLRGCDDHGRVSNFVETEQIVIHGSMVSSFVQTRGSMPMFWEQQPDIRYKPKALVTPKKESIQGFVAHFKEQVPLYGEQVIINLIDQKKAEGELELALKKICHEAQLKGVHYVAFDFHKECSKMRYDRLQILIDSLRQHVANYGCFFYSAANPDSLQLQKGVFRTNCMDCLDRTNVVQSLLATENLNLVLRRMGILSPADNVLDQLEFQHIFKNAWADHADLISIQYAGTGALKTDFTRMGVRTKYGLLQDGWNSAVRYVFNNFTDGIRTDALRFFTGEVNMEEYLKQYQKKKPSQGSLDYLPGVFLAVFIALILTLVLTHEVSLKFFVLFLGAIGFLYLIGQMILQNGRIWVNFPRTLQ</sequence>
<dbReference type="STRING" id="6832.A0A553PH45"/>
<dbReference type="AlphaFoldDB" id="A0A553PH45"/>
<feature type="domain" description="SAC" evidence="8">
    <location>
        <begin position="131"/>
        <end position="465"/>
    </location>
</feature>
<dbReference type="PROSITE" id="PS50275">
    <property type="entry name" value="SAC"/>
    <property type="match status" value="1"/>
</dbReference>
<dbReference type="PANTHER" id="PTHR45662">
    <property type="entry name" value="PHOSPHATIDYLINOSITIDE PHOSPHATASE SAC1"/>
    <property type="match status" value="1"/>
</dbReference>
<proteinExistence type="predicted"/>